<dbReference type="AlphaFoldDB" id="A0A284RBB8"/>
<protein>
    <submittedName>
        <fullName evidence="1">Uncharacterized protein</fullName>
    </submittedName>
</protein>
<gene>
    <name evidence="1" type="ORF">ARMOST_09393</name>
</gene>
<accession>A0A284RBB8</accession>
<evidence type="ECO:0000313" key="2">
    <source>
        <dbReference type="Proteomes" id="UP000219338"/>
    </source>
</evidence>
<evidence type="ECO:0000313" key="1">
    <source>
        <dbReference type="EMBL" id="SJL06057.1"/>
    </source>
</evidence>
<organism evidence="1 2">
    <name type="scientific">Armillaria ostoyae</name>
    <name type="common">Armillaria root rot fungus</name>
    <dbReference type="NCBI Taxonomy" id="47428"/>
    <lineage>
        <taxon>Eukaryota</taxon>
        <taxon>Fungi</taxon>
        <taxon>Dikarya</taxon>
        <taxon>Basidiomycota</taxon>
        <taxon>Agaricomycotina</taxon>
        <taxon>Agaricomycetes</taxon>
        <taxon>Agaricomycetidae</taxon>
        <taxon>Agaricales</taxon>
        <taxon>Marasmiineae</taxon>
        <taxon>Physalacriaceae</taxon>
        <taxon>Armillaria</taxon>
    </lineage>
</organism>
<reference evidence="2" key="1">
    <citation type="journal article" date="2017" name="Nat. Ecol. Evol.">
        <title>Genome expansion and lineage-specific genetic innovations in the forest pathogenic fungi Armillaria.</title>
        <authorList>
            <person name="Sipos G."/>
            <person name="Prasanna A.N."/>
            <person name="Walter M.C."/>
            <person name="O'Connor E."/>
            <person name="Balint B."/>
            <person name="Krizsan K."/>
            <person name="Kiss B."/>
            <person name="Hess J."/>
            <person name="Varga T."/>
            <person name="Slot J."/>
            <person name="Riley R."/>
            <person name="Boka B."/>
            <person name="Rigling D."/>
            <person name="Barry K."/>
            <person name="Lee J."/>
            <person name="Mihaltcheva S."/>
            <person name="LaButti K."/>
            <person name="Lipzen A."/>
            <person name="Waldron R."/>
            <person name="Moloney N.M."/>
            <person name="Sperisen C."/>
            <person name="Kredics L."/>
            <person name="Vagvoelgyi C."/>
            <person name="Patrignani A."/>
            <person name="Fitzpatrick D."/>
            <person name="Nagy I."/>
            <person name="Doyle S."/>
            <person name="Anderson J.B."/>
            <person name="Grigoriev I.V."/>
            <person name="Gueldener U."/>
            <person name="Muensterkoetter M."/>
            <person name="Nagy L.G."/>
        </authorList>
    </citation>
    <scope>NUCLEOTIDE SEQUENCE [LARGE SCALE GENOMIC DNA]</scope>
    <source>
        <strain evidence="2">C18/9</strain>
    </source>
</reference>
<name>A0A284RBB8_ARMOS</name>
<proteinExistence type="predicted"/>
<dbReference type="EMBL" id="FUEG01000006">
    <property type="protein sequence ID" value="SJL06057.1"/>
    <property type="molecule type" value="Genomic_DNA"/>
</dbReference>
<keyword evidence="2" id="KW-1185">Reference proteome</keyword>
<sequence>MPEHDVFHQKLPFIHEYACVPGPSLFLMILQSGLLDNSADDNMMLQVVFWLSGLIFLDQGTSLEQKEIDSWTRFPHYWKPPERSSSSFPRRAA</sequence>
<dbReference type="Proteomes" id="UP000219338">
    <property type="component" value="Unassembled WGS sequence"/>
</dbReference>